<keyword evidence="3" id="KW-1185">Reference proteome</keyword>
<feature type="chain" id="PRO_5011118141" description="Lipoprotein" evidence="1">
    <location>
        <begin position="28"/>
        <end position="124"/>
    </location>
</feature>
<protein>
    <recommendedName>
        <fullName evidence="4">Lipoprotein</fullName>
    </recommendedName>
</protein>
<accession>A0A158FMM6</accession>
<proteinExistence type="predicted"/>
<feature type="signal peptide" evidence="1">
    <location>
        <begin position="1"/>
        <end position="27"/>
    </location>
</feature>
<organism evidence="2 3">
    <name type="scientific">Caballeronia terrestris</name>
    <dbReference type="NCBI Taxonomy" id="1226301"/>
    <lineage>
        <taxon>Bacteria</taxon>
        <taxon>Pseudomonadati</taxon>
        <taxon>Pseudomonadota</taxon>
        <taxon>Betaproteobacteria</taxon>
        <taxon>Burkholderiales</taxon>
        <taxon>Burkholderiaceae</taxon>
        <taxon>Caballeronia</taxon>
    </lineage>
</organism>
<evidence type="ECO:0008006" key="4">
    <source>
        <dbReference type="Google" id="ProtNLM"/>
    </source>
</evidence>
<keyword evidence="1" id="KW-0732">Signal</keyword>
<dbReference type="EMBL" id="FCOL02000003">
    <property type="protein sequence ID" value="SAL21108.1"/>
    <property type="molecule type" value="Genomic_DNA"/>
</dbReference>
<gene>
    <name evidence="2" type="ORF">AWB67_00724</name>
</gene>
<dbReference type="RefSeq" id="WP_087654865.1">
    <property type="nucleotide sequence ID" value="NZ_FCOL02000003.1"/>
</dbReference>
<sequence>MRSERLAPRLRAFALVAALIFMGAAMATADAGLVGVWQMARKDDCAVHHAARLRIEPNGLYFGEAEPPGAFTWWDGGTWRVPSPGHLALSIANDAVVDYGYALDGDNLVITDASGCNVVYRRVP</sequence>
<name>A0A158FMM6_9BURK</name>
<evidence type="ECO:0000256" key="1">
    <source>
        <dbReference type="SAM" id="SignalP"/>
    </source>
</evidence>
<dbReference type="AlphaFoldDB" id="A0A158FMM6"/>
<evidence type="ECO:0000313" key="3">
    <source>
        <dbReference type="Proteomes" id="UP000054925"/>
    </source>
</evidence>
<comment type="caution">
    <text evidence="2">The sequence shown here is derived from an EMBL/GenBank/DDBJ whole genome shotgun (WGS) entry which is preliminary data.</text>
</comment>
<dbReference type="Proteomes" id="UP000054925">
    <property type="component" value="Unassembled WGS sequence"/>
</dbReference>
<evidence type="ECO:0000313" key="2">
    <source>
        <dbReference type="EMBL" id="SAL21108.1"/>
    </source>
</evidence>
<reference evidence="2" key="1">
    <citation type="submission" date="2016-01" db="EMBL/GenBank/DDBJ databases">
        <authorList>
            <person name="Peeters C."/>
        </authorList>
    </citation>
    <scope>NUCLEOTIDE SEQUENCE [LARGE SCALE GENOMIC DNA]</scope>
    <source>
        <strain evidence="2">LMG 22937</strain>
    </source>
</reference>